<evidence type="ECO:0000256" key="5">
    <source>
        <dbReference type="ARBA" id="ARBA00022741"/>
    </source>
</evidence>
<comment type="subcellular location">
    <subcellularLocation>
        <location evidence="2">Nucleus</location>
    </subcellularLocation>
</comment>
<dbReference type="InterPro" id="IPR042468">
    <property type="entry name" value="Peptidase_C65_otubain_sub1"/>
</dbReference>
<feature type="region of interest" description="Disordered" evidence="11">
    <location>
        <begin position="1045"/>
        <end position="1078"/>
    </location>
</feature>
<feature type="compositionally biased region" description="Acidic residues" evidence="11">
    <location>
        <begin position="157"/>
        <end position="169"/>
    </location>
</feature>
<dbReference type="PANTHER" id="PTHR45629">
    <property type="entry name" value="SNF2/RAD54 FAMILY MEMBER"/>
    <property type="match status" value="1"/>
</dbReference>
<dbReference type="SMART" id="SM00490">
    <property type="entry name" value="HELICc"/>
    <property type="match status" value="1"/>
</dbReference>
<dbReference type="InterPro" id="IPR050496">
    <property type="entry name" value="SNF2_RAD54_helicase_repair"/>
</dbReference>
<dbReference type="InterPro" id="IPR027417">
    <property type="entry name" value="P-loop_NTPase"/>
</dbReference>
<keyword evidence="6" id="KW-0833">Ubl conjugation pathway</keyword>
<dbReference type="InterPro" id="IPR014001">
    <property type="entry name" value="Helicase_ATP-bd"/>
</dbReference>
<evidence type="ECO:0000313" key="15">
    <source>
        <dbReference type="EMBL" id="KAK7035353.1"/>
    </source>
</evidence>
<comment type="caution">
    <text evidence="15">The sequence shown here is derived from an EMBL/GenBank/DDBJ whole genome shotgun (WGS) entry which is preliminary data.</text>
</comment>
<feature type="compositionally biased region" description="Polar residues" evidence="11">
    <location>
        <begin position="172"/>
        <end position="183"/>
    </location>
</feature>
<dbReference type="PROSITE" id="PS00690">
    <property type="entry name" value="DEAH_ATP_HELICASE"/>
    <property type="match status" value="1"/>
</dbReference>
<dbReference type="Gene3D" id="3.40.50.300">
    <property type="entry name" value="P-loop containing nucleotide triphosphate hydrolases"/>
    <property type="match status" value="1"/>
</dbReference>
<evidence type="ECO:0000256" key="10">
    <source>
        <dbReference type="ARBA" id="ARBA00023242"/>
    </source>
</evidence>
<evidence type="ECO:0000256" key="3">
    <source>
        <dbReference type="ARBA" id="ARBA00012759"/>
    </source>
</evidence>
<dbReference type="InterPro" id="IPR038718">
    <property type="entry name" value="SNF2-like_sf"/>
</dbReference>
<dbReference type="GO" id="GO:0005634">
    <property type="term" value="C:nucleus"/>
    <property type="evidence" value="ECO:0007669"/>
    <property type="project" value="UniProtKB-SubCell"/>
</dbReference>
<dbReference type="Gene3D" id="3.30.200.60">
    <property type="entry name" value="Peptidase C65 Otubain, subdomain 1"/>
    <property type="match status" value="1"/>
</dbReference>
<evidence type="ECO:0000256" key="8">
    <source>
        <dbReference type="ARBA" id="ARBA00022807"/>
    </source>
</evidence>
<keyword evidence="8" id="KW-0788">Thiol protease</keyword>
<feature type="domain" description="OTU" evidence="12">
    <location>
        <begin position="1149"/>
        <end position="1358"/>
    </location>
</feature>
<evidence type="ECO:0000256" key="1">
    <source>
        <dbReference type="ARBA" id="ARBA00000707"/>
    </source>
</evidence>
<evidence type="ECO:0000256" key="4">
    <source>
        <dbReference type="ARBA" id="ARBA00022670"/>
    </source>
</evidence>
<dbReference type="Pfam" id="PF00271">
    <property type="entry name" value="Helicase_C"/>
    <property type="match status" value="1"/>
</dbReference>
<dbReference type="PROSITE" id="PS50802">
    <property type="entry name" value="OTU"/>
    <property type="match status" value="1"/>
</dbReference>
<dbReference type="EMBL" id="JAYKXP010000053">
    <property type="protein sequence ID" value="KAK7035353.1"/>
    <property type="molecule type" value="Genomic_DNA"/>
</dbReference>
<keyword evidence="10" id="KW-0539">Nucleus</keyword>
<dbReference type="GO" id="GO:0006508">
    <property type="term" value="P:proteolysis"/>
    <property type="evidence" value="ECO:0007669"/>
    <property type="project" value="UniProtKB-KW"/>
</dbReference>
<dbReference type="Pfam" id="PF10275">
    <property type="entry name" value="Peptidase_C65"/>
    <property type="match status" value="1"/>
</dbReference>
<feature type="region of interest" description="Disordered" evidence="11">
    <location>
        <begin position="1"/>
        <end position="232"/>
    </location>
</feature>
<evidence type="ECO:0000256" key="2">
    <source>
        <dbReference type="ARBA" id="ARBA00004123"/>
    </source>
</evidence>
<dbReference type="PROSITE" id="PS51192">
    <property type="entry name" value="HELICASE_ATP_BIND_1"/>
    <property type="match status" value="1"/>
</dbReference>
<feature type="compositionally biased region" description="Polar residues" evidence="11">
    <location>
        <begin position="1053"/>
        <end position="1064"/>
    </location>
</feature>
<dbReference type="InterPro" id="IPR038765">
    <property type="entry name" value="Papain-like_cys_pep_sf"/>
</dbReference>
<proteinExistence type="predicted"/>
<dbReference type="SUPFAM" id="SSF52540">
    <property type="entry name" value="P-loop containing nucleoside triphosphate hydrolases"/>
    <property type="match status" value="2"/>
</dbReference>
<comment type="catalytic activity">
    <reaction evidence="1">
        <text>Thiol-dependent hydrolysis of ester, thioester, amide, peptide and isopeptide bonds formed by the C-terminal Gly of ubiquitin (a 76-residue protein attached to proteins as an intracellular targeting signal).</text>
        <dbReference type="EC" id="3.4.19.12"/>
    </reaction>
</comment>
<evidence type="ECO:0000259" key="12">
    <source>
        <dbReference type="PROSITE" id="PS50802"/>
    </source>
</evidence>
<keyword evidence="4" id="KW-0645">Protease</keyword>
<dbReference type="GO" id="GO:0005524">
    <property type="term" value="F:ATP binding"/>
    <property type="evidence" value="ECO:0007669"/>
    <property type="project" value="InterPro"/>
</dbReference>
<dbReference type="Gene3D" id="3.40.50.10810">
    <property type="entry name" value="Tandem AAA-ATPase domain"/>
    <property type="match status" value="1"/>
</dbReference>
<name>A0AAW0CA50_9AGAR</name>
<feature type="compositionally biased region" description="Acidic residues" evidence="11">
    <location>
        <begin position="192"/>
        <end position="204"/>
    </location>
</feature>
<dbReference type="InterPro" id="IPR003323">
    <property type="entry name" value="OTU_dom"/>
</dbReference>
<dbReference type="Proteomes" id="UP001383192">
    <property type="component" value="Unassembled WGS sequence"/>
</dbReference>
<feature type="compositionally biased region" description="Acidic residues" evidence="11">
    <location>
        <begin position="100"/>
        <end position="120"/>
    </location>
</feature>
<gene>
    <name evidence="15" type="ORF">VNI00_011884</name>
</gene>
<dbReference type="InterPro" id="IPR049730">
    <property type="entry name" value="SNF2/RAD54-like_C"/>
</dbReference>
<dbReference type="SUPFAM" id="SSF54001">
    <property type="entry name" value="Cysteine proteinases"/>
    <property type="match status" value="1"/>
</dbReference>
<dbReference type="EC" id="3.4.19.12" evidence="3"/>
<dbReference type="GO" id="GO:0004843">
    <property type="term" value="F:cysteine-type deubiquitinase activity"/>
    <property type="evidence" value="ECO:0007669"/>
    <property type="project" value="UniProtKB-EC"/>
</dbReference>
<dbReference type="PANTHER" id="PTHR45629:SF7">
    <property type="entry name" value="DNA EXCISION REPAIR PROTEIN ERCC-6-RELATED"/>
    <property type="match status" value="1"/>
</dbReference>
<protein>
    <recommendedName>
        <fullName evidence="3">ubiquitinyl hydrolase 1</fullName>
        <ecNumber evidence="3">3.4.19.12</ecNumber>
    </recommendedName>
</protein>
<keyword evidence="7" id="KW-0378">Hydrolase</keyword>
<sequence length="1358" mass="153641">MNPGKVKSIPAPLEPDSDSDFNAGAYEYESKPKKGESRRRKSTTTAQRRSEGKKKRRRKSDESEEDIPIKKKPRRVQNRSGMHKSPLAEFFGNNIHIPSEEEESDVADDEAGSDDDEESREPENPIVLRTMQGFVGNSSRKSPAAGSGPPNNSSMDSETESETEYEEIDVNVQPSSKVTQAANHCNGRVNQDEDTSSTEDDMDVSLDSRITEPRPQPAPVPAPSSQMSDSETEDEFDVTIKSEDLQPRPGFPLSASQTLLGPLVLDAEKDVKVPGAINTYLRDYQREGVKFFWRQYQEKRGGLLGDDMGLGKSVLSTNCPIMSKSGTVSDEKRRYNHVSKLQDGKAWKKERKLPSPNETWPTCLIIAPSSVVLNWEREFQTWGYFEVGVYLGNNRSDVLKDFKMGRLDVVLTSFDIARRDIALLDDLAWSVIFIDEVHRLKNDKSKLAQAYEQFKCENRFGLTGTAIQNSYNELWTILNWTNPGRLGTMWEWKNYVTKPLQEGQSTTANDEQRVAALEVANILKDKLLPRFFLRRTKDIIKDQLPKKFDNVVFCPLAKEQTQVYKRVLAIRSVQDILGYQGVCRCDEGAAENKLYRRCCFKRNLFRFLSVLIKISNHLALILPSNDHTPEQRERIHEVLDEIFPEGCPLQPGLIEMAPEYCGKWLALQKLLESWRTDPTNKVLIFTKSKRLLGMLEYYLKLSSYKSLILSGDTKLQDRMPLIDQFNTDPDTYIFLITTMAGGVGLNLTAANKVVIFDPNWNPAHDLQAMDRAFRFGQRRDVHVYRLLGAGALEELIYARQLYKQQQMAIGYDASIQTRYFKGVQGDKNKQGELFGVKNIFKYHEGPLATQMAIENANIAQLDWALANMNSKRRMSADGHQYAEAEAKVKDDDVAGLGSLLFSDELPTSIVQNNENDPEKLLSSVGISYSHRNDQILESNPIEEERAKNAIAAVRRKRVARRSEPASVKRPKNKEPEAPKPQWPPVRKHHKSSQPVPEERLFKRKGALLDLRIIKSDKDFAELAEQFKKSTPEQQKETLQILDDHLRGKPRGPSQASAQHVTVTTMEPGETSDARPKNDVPVAINEDTDLSTLSAAQVYDLNQRVLDSVSDVHRPLIADIADISELRAEYERGSPSFVKQIDYLKSQEFHSIRRTRGDGDCFYRSVAFSFVEKILQSPDRNIAVENAITILSGTPQMLETVGFEKIVFEDFYEVFETLVANVVKPDVNGATLDDKSLLGAFQDVTTSNSIVMYLRMLTSAQIRIDPDSYAPFLFHPETGEPMEIREFCEHFVEVTGKEADHVQMTALCRALQINVDIAYLDGRGANGSVDFVKFQDVETKLTPISLLYRPGHYDVLVKG</sequence>
<reference evidence="15 16" key="1">
    <citation type="submission" date="2024-01" db="EMBL/GenBank/DDBJ databases">
        <title>A draft genome for a cacao thread blight-causing isolate of Paramarasmius palmivorus.</title>
        <authorList>
            <person name="Baruah I.K."/>
            <person name="Bukari Y."/>
            <person name="Amoako-Attah I."/>
            <person name="Meinhardt L.W."/>
            <person name="Bailey B.A."/>
            <person name="Cohen S.P."/>
        </authorList>
    </citation>
    <scope>NUCLEOTIDE SEQUENCE [LARGE SCALE GENOMIC DNA]</scope>
    <source>
        <strain evidence="15 16">GH-12</strain>
    </source>
</reference>
<accession>A0AAW0CA50</accession>
<feature type="domain" description="Helicase ATP-binding" evidence="13">
    <location>
        <begin position="293"/>
        <end position="484"/>
    </location>
</feature>
<keyword evidence="9" id="KW-0067">ATP-binding</keyword>
<dbReference type="InterPro" id="IPR019400">
    <property type="entry name" value="Peptidase_C65_otubain"/>
</dbReference>
<evidence type="ECO:0000256" key="9">
    <source>
        <dbReference type="ARBA" id="ARBA00022840"/>
    </source>
</evidence>
<dbReference type="SMART" id="SM00487">
    <property type="entry name" value="DEXDc"/>
    <property type="match status" value="1"/>
</dbReference>
<dbReference type="InterPro" id="IPR000330">
    <property type="entry name" value="SNF2_N"/>
</dbReference>
<dbReference type="InterPro" id="IPR001650">
    <property type="entry name" value="Helicase_C-like"/>
</dbReference>
<evidence type="ECO:0000256" key="11">
    <source>
        <dbReference type="SAM" id="MobiDB-lite"/>
    </source>
</evidence>
<keyword evidence="5" id="KW-0547">Nucleotide-binding</keyword>
<dbReference type="FunFam" id="3.40.50.10810:FF:000019">
    <property type="entry name" value="DNA excision repair protein ERCC-6-like 2 isoform X1"/>
    <property type="match status" value="1"/>
</dbReference>
<dbReference type="CDD" id="cd18793">
    <property type="entry name" value="SF2_C_SNF"/>
    <property type="match status" value="1"/>
</dbReference>
<evidence type="ECO:0000256" key="6">
    <source>
        <dbReference type="ARBA" id="ARBA00022786"/>
    </source>
</evidence>
<dbReference type="CDD" id="cd22749">
    <property type="entry name" value="Otubain_C65"/>
    <property type="match status" value="1"/>
</dbReference>
<organism evidence="15 16">
    <name type="scientific">Paramarasmius palmivorus</name>
    <dbReference type="NCBI Taxonomy" id="297713"/>
    <lineage>
        <taxon>Eukaryota</taxon>
        <taxon>Fungi</taxon>
        <taxon>Dikarya</taxon>
        <taxon>Basidiomycota</taxon>
        <taxon>Agaricomycotina</taxon>
        <taxon>Agaricomycetes</taxon>
        <taxon>Agaricomycetidae</taxon>
        <taxon>Agaricales</taxon>
        <taxon>Marasmiineae</taxon>
        <taxon>Marasmiaceae</taxon>
        <taxon>Paramarasmius</taxon>
    </lineage>
</organism>
<feature type="region of interest" description="Disordered" evidence="11">
    <location>
        <begin position="952"/>
        <end position="998"/>
    </location>
</feature>
<keyword evidence="16" id="KW-1185">Reference proteome</keyword>
<dbReference type="Gene3D" id="1.20.1300.20">
    <property type="entry name" value="Peptidase C65 Otubain, subdomain 2"/>
    <property type="match status" value="1"/>
</dbReference>
<evidence type="ECO:0000256" key="7">
    <source>
        <dbReference type="ARBA" id="ARBA00022801"/>
    </source>
</evidence>
<evidence type="ECO:0000313" key="16">
    <source>
        <dbReference type="Proteomes" id="UP001383192"/>
    </source>
</evidence>
<feature type="domain" description="Helicase C-terminal" evidence="14">
    <location>
        <begin position="666"/>
        <end position="821"/>
    </location>
</feature>
<dbReference type="InterPro" id="IPR042467">
    <property type="entry name" value="Peptidase_C65_otubain_sub2"/>
</dbReference>
<evidence type="ECO:0000259" key="14">
    <source>
        <dbReference type="PROSITE" id="PS51194"/>
    </source>
</evidence>
<evidence type="ECO:0000259" key="13">
    <source>
        <dbReference type="PROSITE" id="PS51192"/>
    </source>
</evidence>
<dbReference type="PROSITE" id="PS51194">
    <property type="entry name" value="HELICASE_CTER"/>
    <property type="match status" value="1"/>
</dbReference>
<dbReference type="Pfam" id="PF00176">
    <property type="entry name" value="SNF2-rel_dom"/>
    <property type="match status" value="1"/>
</dbReference>
<dbReference type="InterPro" id="IPR002464">
    <property type="entry name" value="DNA/RNA_helicase_DEAH_CS"/>
</dbReference>